<sequence length="580" mass="66992">MGKNLPKVSIVIPVYNGANYLHEAIHSALTQTYSNIEIIVVNDGSRDEGETEKIALSYGNRIRYFHKENGGVATALNLGIRYMTGEYFSWLSHDDMYTPEKIERQMEILEKVTHDTILFGGYELINEKSEKFAQVDPGTIYPEVKLNIPVLPLLRGLINGCALLIHKSHFKRVGLFDPALRSTQDYDLWFKMFRGAKIKYHQGLYVKTRSHSEQGTKKSEHEEDCSKLWIYMMDNINDDEMCEIDGSVYSFRKNQEKFLKESTPFATAIAYSEILSKQAELDIEQIRDNCKVSVIIPFNNRISLLIKSIESVLNQSHSNFEIILIDDGTTDDLTPVRKLMKKEKKRIRFFIQDHKGASAARNLGMEKACGDYIAFLDSDDLFERDKLKIQLEYMIRNGYEFSHTSYQKITIDGDFLETVNSNVFSGRVFPRILSDCPIATPTVMIKRSIIKDKRFKEEFLICGEDTCFWIDIAFKYPLWGLDQALTLVRISETSAAYNLDKQRIGLLNIVTHLIRNPMYIPYEKEIYSNLSALSSLFNRDIEINPMAKGLLGEFSFINNTEKNSSRLKRWFIKIWNRSVK</sequence>
<comment type="caution">
    <text evidence="3">The sequence shown here is derived from an EMBL/GenBank/DDBJ whole genome shotgun (WGS) entry which is preliminary data.</text>
</comment>
<dbReference type="RefSeq" id="WP_209750278.1">
    <property type="nucleotide sequence ID" value="NZ_JBHSMH010000021.1"/>
</dbReference>
<dbReference type="InterPro" id="IPR029044">
    <property type="entry name" value="Nucleotide-diphossugar_trans"/>
</dbReference>
<gene>
    <name evidence="3" type="ORF">ACFPPD_08875</name>
</gene>
<comment type="similarity">
    <text evidence="1">Belongs to the glycosyltransferase 2 family.</text>
</comment>
<dbReference type="PANTHER" id="PTHR22916">
    <property type="entry name" value="GLYCOSYLTRANSFERASE"/>
    <property type="match status" value="1"/>
</dbReference>
<dbReference type="SUPFAM" id="SSF53448">
    <property type="entry name" value="Nucleotide-diphospho-sugar transferases"/>
    <property type="match status" value="2"/>
</dbReference>
<dbReference type="PANTHER" id="PTHR22916:SF3">
    <property type="entry name" value="UDP-GLCNAC:BETAGAL BETA-1,3-N-ACETYLGLUCOSAMINYLTRANSFERASE-LIKE PROTEIN 1"/>
    <property type="match status" value="1"/>
</dbReference>
<dbReference type="Pfam" id="PF00535">
    <property type="entry name" value="Glycos_transf_2"/>
    <property type="match status" value="2"/>
</dbReference>
<organism evidence="3 4">
    <name type="scientific">Cohnella suwonensis</name>
    <dbReference type="NCBI Taxonomy" id="696072"/>
    <lineage>
        <taxon>Bacteria</taxon>
        <taxon>Bacillati</taxon>
        <taxon>Bacillota</taxon>
        <taxon>Bacilli</taxon>
        <taxon>Bacillales</taxon>
        <taxon>Paenibacillaceae</taxon>
        <taxon>Cohnella</taxon>
    </lineage>
</organism>
<name>A0ABW0LU84_9BACL</name>
<reference evidence="4" key="1">
    <citation type="journal article" date="2019" name="Int. J. Syst. Evol. Microbiol.">
        <title>The Global Catalogue of Microorganisms (GCM) 10K type strain sequencing project: providing services to taxonomists for standard genome sequencing and annotation.</title>
        <authorList>
            <consortium name="The Broad Institute Genomics Platform"/>
            <consortium name="The Broad Institute Genome Sequencing Center for Infectious Disease"/>
            <person name="Wu L."/>
            <person name="Ma J."/>
        </authorList>
    </citation>
    <scope>NUCLEOTIDE SEQUENCE [LARGE SCALE GENOMIC DNA]</scope>
    <source>
        <strain evidence="4">CCUG 57113</strain>
    </source>
</reference>
<dbReference type="InterPro" id="IPR001173">
    <property type="entry name" value="Glyco_trans_2-like"/>
</dbReference>
<evidence type="ECO:0000259" key="2">
    <source>
        <dbReference type="Pfam" id="PF00535"/>
    </source>
</evidence>
<accession>A0ABW0LU84</accession>
<keyword evidence="4" id="KW-1185">Reference proteome</keyword>
<dbReference type="EMBL" id="JBHSMH010000021">
    <property type="protein sequence ID" value="MFC5468835.1"/>
    <property type="molecule type" value="Genomic_DNA"/>
</dbReference>
<dbReference type="Proteomes" id="UP001596105">
    <property type="component" value="Unassembled WGS sequence"/>
</dbReference>
<evidence type="ECO:0000313" key="4">
    <source>
        <dbReference type="Proteomes" id="UP001596105"/>
    </source>
</evidence>
<protein>
    <submittedName>
        <fullName evidence="3">Glycosyltransferase family 2 protein</fullName>
    </submittedName>
</protein>
<evidence type="ECO:0000256" key="1">
    <source>
        <dbReference type="ARBA" id="ARBA00006739"/>
    </source>
</evidence>
<dbReference type="CDD" id="cd00761">
    <property type="entry name" value="Glyco_tranf_GTA_type"/>
    <property type="match status" value="1"/>
</dbReference>
<dbReference type="Gene3D" id="3.90.550.10">
    <property type="entry name" value="Spore Coat Polysaccharide Biosynthesis Protein SpsA, Chain A"/>
    <property type="match status" value="2"/>
</dbReference>
<proteinExistence type="inferred from homology"/>
<feature type="domain" description="Glycosyltransferase 2-like" evidence="2">
    <location>
        <begin position="9"/>
        <end position="163"/>
    </location>
</feature>
<evidence type="ECO:0000313" key="3">
    <source>
        <dbReference type="EMBL" id="MFC5468835.1"/>
    </source>
</evidence>
<feature type="domain" description="Glycosyltransferase 2-like" evidence="2">
    <location>
        <begin position="293"/>
        <end position="443"/>
    </location>
</feature>